<dbReference type="GO" id="GO:0006220">
    <property type="term" value="P:pyrimidine nucleotide metabolic process"/>
    <property type="evidence" value="ECO:0007669"/>
    <property type="project" value="UniProtKB-UniRule"/>
</dbReference>
<sequence length="189" mass="21542">MQLPNNVIVIGGPAGSGKTTYSTYIAKKLGFSYVSSGMIFRSIAKERGLSISELNELAEKDSSIDYYIDRRTLEEAMKGNVVLEGHLAPWIVSNIADLKIYFNASLKTRVMRIAEREKRNWKDVLIETAKREYSQAMRFKKMYGIDVLDLSIFDFIVSTEKLTIEQVKFIVDQIIEYAIENKKIQPASI</sequence>
<comment type="catalytic activity">
    <reaction evidence="9 10">
        <text>CMP + ATP = CDP + ADP</text>
        <dbReference type="Rhea" id="RHEA:11600"/>
        <dbReference type="ChEBI" id="CHEBI:30616"/>
        <dbReference type="ChEBI" id="CHEBI:58069"/>
        <dbReference type="ChEBI" id="CHEBI:60377"/>
        <dbReference type="ChEBI" id="CHEBI:456216"/>
        <dbReference type="EC" id="2.7.4.25"/>
    </reaction>
</comment>
<dbReference type="GO" id="GO:0005524">
    <property type="term" value="F:ATP binding"/>
    <property type="evidence" value="ECO:0007669"/>
    <property type="project" value="UniProtKB-UniRule"/>
</dbReference>
<dbReference type="GO" id="GO:0036431">
    <property type="term" value="F:dCMP kinase activity"/>
    <property type="evidence" value="ECO:0007669"/>
    <property type="project" value="InterPro"/>
</dbReference>
<dbReference type="NCBIfam" id="TIGR02173">
    <property type="entry name" value="cyt_kin_arch"/>
    <property type="match status" value="1"/>
</dbReference>
<dbReference type="SUPFAM" id="SSF52540">
    <property type="entry name" value="P-loop containing nucleoside triphosphate hydrolases"/>
    <property type="match status" value="1"/>
</dbReference>
<dbReference type="EMBL" id="JADEZV010000002">
    <property type="protein sequence ID" value="MBE9391097.1"/>
    <property type="molecule type" value="Genomic_DNA"/>
</dbReference>
<keyword evidence="3 10" id="KW-0963">Cytoplasm</keyword>
<evidence type="ECO:0000256" key="4">
    <source>
        <dbReference type="ARBA" id="ARBA00022679"/>
    </source>
</evidence>
<dbReference type="Gene3D" id="3.40.50.300">
    <property type="entry name" value="P-loop containing nucleotide triphosphate hydrolases"/>
    <property type="match status" value="1"/>
</dbReference>
<keyword evidence="6 10" id="KW-0418">Kinase</keyword>
<dbReference type="InterPro" id="IPR011994">
    <property type="entry name" value="Cytidylate_kinase_dom"/>
</dbReference>
<dbReference type="EMBL" id="PNIM01000007">
    <property type="protein sequence ID" value="PMB75709.1"/>
    <property type="molecule type" value="Genomic_DNA"/>
</dbReference>
<dbReference type="GO" id="GO:0005737">
    <property type="term" value="C:cytoplasm"/>
    <property type="evidence" value="ECO:0007669"/>
    <property type="project" value="UniProtKB-SubCell"/>
</dbReference>
<dbReference type="InterPro" id="IPR027417">
    <property type="entry name" value="P-loop_NTPase"/>
</dbReference>
<evidence type="ECO:0000256" key="6">
    <source>
        <dbReference type="ARBA" id="ARBA00022777"/>
    </source>
</evidence>
<keyword evidence="7 10" id="KW-0067">ATP-binding</keyword>
<dbReference type="Proteomes" id="UP000652307">
    <property type="component" value="Unassembled WGS sequence"/>
</dbReference>
<dbReference type="EC" id="2.7.4.25" evidence="10"/>
<organism evidence="13 14">
    <name type="scientific">Fervidicoccus fontis</name>
    <dbReference type="NCBI Taxonomy" id="683846"/>
    <lineage>
        <taxon>Archaea</taxon>
        <taxon>Thermoproteota</taxon>
        <taxon>Thermoprotei</taxon>
        <taxon>Fervidicoccales</taxon>
        <taxon>Fervidicoccaceae</taxon>
        <taxon>Fervidicoccus</taxon>
    </lineage>
</organism>
<dbReference type="Proteomes" id="UP000237153">
    <property type="component" value="Unassembled WGS sequence"/>
</dbReference>
<comment type="catalytic activity">
    <reaction evidence="8 10">
        <text>dCMP + ATP = dCDP + ADP</text>
        <dbReference type="Rhea" id="RHEA:25094"/>
        <dbReference type="ChEBI" id="CHEBI:30616"/>
        <dbReference type="ChEBI" id="CHEBI:57566"/>
        <dbReference type="ChEBI" id="CHEBI:58593"/>
        <dbReference type="ChEBI" id="CHEBI:456216"/>
        <dbReference type="EC" id="2.7.4.25"/>
    </reaction>
</comment>
<evidence type="ECO:0000313" key="14">
    <source>
        <dbReference type="Proteomes" id="UP000237153"/>
    </source>
</evidence>
<feature type="binding site" evidence="10">
    <location>
        <begin position="12"/>
        <end position="20"/>
    </location>
    <ligand>
        <name>ATP</name>
        <dbReference type="ChEBI" id="CHEBI:30616"/>
    </ligand>
</feature>
<evidence type="ECO:0000256" key="3">
    <source>
        <dbReference type="ARBA" id="ARBA00022490"/>
    </source>
</evidence>
<evidence type="ECO:0000256" key="8">
    <source>
        <dbReference type="ARBA" id="ARBA00047615"/>
    </source>
</evidence>
<keyword evidence="5 10" id="KW-0547">Nucleotide-binding</keyword>
<evidence type="ECO:0000256" key="7">
    <source>
        <dbReference type="ARBA" id="ARBA00022840"/>
    </source>
</evidence>
<dbReference type="InterPro" id="IPR011892">
    <property type="entry name" value="Cyt_kin_arch"/>
</dbReference>
<accession>A0A2J6N9S9</accession>
<protein>
    <recommendedName>
        <fullName evidence="10">Cytidylate kinase</fullName>
        <shortName evidence="10">CK</shortName>
        <ecNumber evidence="10">2.7.4.25</ecNumber>
    </recommendedName>
    <alternativeName>
        <fullName evidence="10">Cytidine monophosphate kinase</fullName>
        <shortName evidence="10">CMP kinase</shortName>
    </alternativeName>
</protein>
<evidence type="ECO:0000256" key="1">
    <source>
        <dbReference type="ARBA" id="ARBA00004496"/>
    </source>
</evidence>
<evidence type="ECO:0000256" key="5">
    <source>
        <dbReference type="ARBA" id="ARBA00022741"/>
    </source>
</evidence>
<evidence type="ECO:0000256" key="10">
    <source>
        <dbReference type="HAMAP-Rule" id="MF_00239"/>
    </source>
</evidence>
<keyword evidence="4 10" id="KW-0808">Transferase</keyword>
<dbReference type="GeneID" id="12449568"/>
<reference evidence="13 14" key="1">
    <citation type="submission" date="2018-01" db="EMBL/GenBank/DDBJ databases">
        <title>Metagenomic assembled genomes from two thermal pools in the Uzon Caldera, Kamchatka, Russia.</title>
        <authorList>
            <person name="Wilkins L."/>
            <person name="Ettinger C."/>
        </authorList>
    </citation>
    <scope>NUCLEOTIDE SEQUENCE [LARGE SCALE GENOMIC DNA]</scope>
    <source>
        <strain evidence="13">ZAV-06</strain>
    </source>
</reference>
<reference evidence="11" key="2">
    <citation type="journal article" date="2020" name="mSystems">
        <title>Genome- and Community-Level Interaction Insights into Carbon Utilization and Element Cycling Functions of Hydrothermarchaeota in Hydrothermal Sediment.</title>
        <authorList>
            <person name="Zhou Z."/>
            <person name="Liu Y."/>
            <person name="Xu W."/>
            <person name="Pan J."/>
            <person name="Luo Z.H."/>
            <person name="Li M."/>
        </authorList>
    </citation>
    <scope>NUCLEOTIDE SEQUENCE [LARGE SCALE GENOMIC DNA]</scope>
    <source>
        <strain evidence="11">SpSt-1261</strain>
    </source>
</reference>
<gene>
    <name evidence="10" type="primary">cmk</name>
    <name evidence="13" type="ORF">C0188_01825</name>
    <name evidence="11" type="ORF">ENO39_03795</name>
    <name evidence="12" type="ORF">IOK49_03265</name>
</gene>
<evidence type="ECO:0000313" key="13">
    <source>
        <dbReference type="EMBL" id="PMB75709.1"/>
    </source>
</evidence>
<dbReference type="Proteomes" id="UP000886076">
    <property type="component" value="Unassembled WGS sequence"/>
</dbReference>
<dbReference type="AlphaFoldDB" id="A0A2J6N9S9"/>
<comment type="similarity">
    <text evidence="2 10">Belongs to the cytidylate kinase family. Type 2 subfamily.</text>
</comment>
<evidence type="ECO:0000313" key="12">
    <source>
        <dbReference type="EMBL" id="MBE9391097.1"/>
    </source>
</evidence>
<dbReference type="HAMAP" id="MF_00239">
    <property type="entry name" value="Cytidyl_kinase_type2"/>
    <property type="match status" value="1"/>
</dbReference>
<dbReference type="CDD" id="cd02020">
    <property type="entry name" value="CMPK"/>
    <property type="match status" value="1"/>
</dbReference>
<comment type="caution">
    <text evidence="13">The sequence shown here is derived from an EMBL/GenBank/DDBJ whole genome shotgun (WGS) entry which is preliminary data.</text>
</comment>
<name>A0A2J6N9S9_9CREN</name>
<comment type="subcellular location">
    <subcellularLocation>
        <location evidence="1 10">Cytoplasm</location>
    </subcellularLocation>
</comment>
<dbReference type="RefSeq" id="WP_014557633.1">
    <property type="nucleotide sequence ID" value="NZ_DSFH01000054.1"/>
</dbReference>
<dbReference type="Pfam" id="PF13207">
    <property type="entry name" value="AAA_17"/>
    <property type="match status" value="1"/>
</dbReference>
<evidence type="ECO:0000256" key="2">
    <source>
        <dbReference type="ARBA" id="ARBA00011005"/>
    </source>
</evidence>
<proteinExistence type="inferred from homology"/>
<reference evidence="12" key="3">
    <citation type="submission" date="2020-10" db="EMBL/GenBank/DDBJ databases">
        <title>Fervidococcus fontis strain 3639Fd - the first crenarchaeon capable of growth on lipids.</title>
        <authorList>
            <person name="Kochetkova T.V."/>
            <person name="Elcheninov A.G."/>
            <person name="Toschakov S.V."/>
            <person name="Kublanov I.V."/>
        </authorList>
    </citation>
    <scope>NUCLEOTIDE SEQUENCE</scope>
    <source>
        <strain evidence="12">3639Fd</strain>
    </source>
</reference>
<dbReference type="EMBL" id="DSFH01000054">
    <property type="protein sequence ID" value="HEW64161.1"/>
    <property type="molecule type" value="Genomic_DNA"/>
</dbReference>
<evidence type="ECO:0000313" key="11">
    <source>
        <dbReference type="EMBL" id="HEW64161.1"/>
    </source>
</evidence>
<evidence type="ECO:0000256" key="9">
    <source>
        <dbReference type="ARBA" id="ARBA00048478"/>
    </source>
</evidence>
<dbReference type="OMA" id="FIFRDMA"/>